<dbReference type="AlphaFoldDB" id="A0A3N4I459"/>
<feature type="region of interest" description="Disordered" evidence="7">
    <location>
        <begin position="337"/>
        <end position="366"/>
    </location>
</feature>
<reference evidence="9 10" key="1">
    <citation type="journal article" date="2018" name="Nat. Ecol. Evol.">
        <title>Pezizomycetes genomes reveal the molecular basis of ectomycorrhizal truffle lifestyle.</title>
        <authorList>
            <person name="Murat C."/>
            <person name="Payen T."/>
            <person name="Noel B."/>
            <person name="Kuo A."/>
            <person name="Morin E."/>
            <person name="Chen J."/>
            <person name="Kohler A."/>
            <person name="Krizsan K."/>
            <person name="Balestrini R."/>
            <person name="Da Silva C."/>
            <person name="Montanini B."/>
            <person name="Hainaut M."/>
            <person name="Levati E."/>
            <person name="Barry K.W."/>
            <person name="Belfiori B."/>
            <person name="Cichocki N."/>
            <person name="Clum A."/>
            <person name="Dockter R.B."/>
            <person name="Fauchery L."/>
            <person name="Guy J."/>
            <person name="Iotti M."/>
            <person name="Le Tacon F."/>
            <person name="Lindquist E.A."/>
            <person name="Lipzen A."/>
            <person name="Malagnac F."/>
            <person name="Mello A."/>
            <person name="Molinier V."/>
            <person name="Miyauchi S."/>
            <person name="Poulain J."/>
            <person name="Riccioni C."/>
            <person name="Rubini A."/>
            <person name="Sitrit Y."/>
            <person name="Splivallo R."/>
            <person name="Traeger S."/>
            <person name="Wang M."/>
            <person name="Zifcakova L."/>
            <person name="Wipf D."/>
            <person name="Zambonelli A."/>
            <person name="Paolocci F."/>
            <person name="Nowrousian M."/>
            <person name="Ottonello S."/>
            <person name="Baldrian P."/>
            <person name="Spatafora J.W."/>
            <person name="Henrissat B."/>
            <person name="Nagy L.G."/>
            <person name="Aury J.M."/>
            <person name="Wincker P."/>
            <person name="Grigoriev I.V."/>
            <person name="Bonfante P."/>
            <person name="Martin F.M."/>
        </authorList>
    </citation>
    <scope>NUCLEOTIDE SEQUENCE [LARGE SCALE GENOMIC DNA]</scope>
    <source>
        <strain evidence="9 10">RN42</strain>
    </source>
</reference>
<feature type="transmembrane region" description="Helical" evidence="8">
    <location>
        <begin position="456"/>
        <end position="476"/>
    </location>
</feature>
<feature type="transmembrane region" description="Helical" evidence="8">
    <location>
        <begin position="430"/>
        <end position="450"/>
    </location>
</feature>
<evidence type="ECO:0000256" key="4">
    <source>
        <dbReference type="ARBA" id="ARBA00022692"/>
    </source>
</evidence>
<dbReference type="GO" id="GO:0000329">
    <property type="term" value="C:fungal-type vacuole membrane"/>
    <property type="evidence" value="ECO:0007669"/>
    <property type="project" value="TreeGrafter"/>
</dbReference>
<feature type="transmembrane region" description="Helical" evidence="8">
    <location>
        <begin position="673"/>
        <end position="699"/>
    </location>
</feature>
<feature type="transmembrane region" description="Helical" evidence="8">
    <location>
        <begin position="545"/>
        <end position="566"/>
    </location>
</feature>
<evidence type="ECO:0000313" key="9">
    <source>
        <dbReference type="EMBL" id="RPA79468.1"/>
    </source>
</evidence>
<evidence type="ECO:0000256" key="3">
    <source>
        <dbReference type="ARBA" id="ARBA00022448"/>
    </source>
</evidence>
<feature type="transmembrane region" description="Helical" evidence="8">
    <location>
        <begin position="197"/>
        <end position="218"/>
    </location>
</feature>
<evidence type="ECO:0000256" key="5">
    <source>
        <dbReference type="ARBA" id="ARBA00022989"/>
    </source>
</evidence>
<protein>
    <submittedName>
        <fullName evidence="9">OPT superfamily oligopeptide transporter</fullName>
    </submittedName>
</protein>
<dbReference type="InterPro" id="IPR045035">
    <property type="entry name" value="YSL-like"/>
</dbReference>
<keyword evidence="3" id="KW-0813">Transport</keyword>
<evidence type="ECO:0000256" key="8">
    <source>
        <dbReference type="SAM" id="Phobius"/>
    </source>
</evidence>
<dbReference type="PANTHER" id="PTHR31645:SF0">
    <property type="entry name" value="OLIGOPEPTIDE TRANSPORTER YGL114W-RELATED"/>
    <property type="match status" value="1"/>
</dbReference>
<comment type="similarity">
    <text evidence="2">Belongs to the oligopeptide OPT transporter family.</text>
</comment>
<feature type="compositionally biased region" description="Basic residues" evidence="7">
    <location>
        <begin position="392"/>
        <end position="402"/>
    </location>
</feature>
<dbReference type="NCBIfam" id="TIGR00728">
    <property type="entry name" value="OPT_sfam"/>
    <property type="match status" value="2"/>
</dbReference>
<feature type="region of interest" description="Disordered" evidence="7">
    <location>
        <begin position="380"/>
        <end position="410"/>
    </location>
</feature>
<feature type="transmembrane region" description="Helical" evidence="8">
    <location>
        <begin position="601"/>
        <end position="618"/>
    </location>
</feature>
<organism evidence="9 10">
    <name type="scientific">Ascobolus immersus RN42</name>
    <dbReference type="NCBI Taxonomy" id="1160509"/>
    <lineage>
        <taxon>Eukaryota</taxon>
        <taxon>Fungi</taxon>
        <taxon>Dikarya</taxon>
        <taxon>Ascomycota</taxon>
        <taxon>Pezizomycotina</taxon>
        <taxon>Pezizomycetes</taxon>
        <taxon>Pezizales</taxon>
        <taxon>Ascobolaceae</taxon>
        <taxon>Ascobolus</taxon>
    </lineage>
</organism>
<keyword evidence="4 8" id="KW-0812">Transmembrane</keyword>
<feature type="transmembrane region" description="Helical" evidence="8">
    <location>
        <begin position="254"/>
        <end position="271"/>
    </location>
</feature>
<gene>
    <name evidence="9" type="ORF">BJ508DRAFT_318754</name>
</gene>
<proteinExistence type="inferred from homology"/>
<evidence type="ECO:0000313" key="10">
    <source>
        <dbReference type="Proteomes" id="UP000275078"/>
    </source>
</evidence>
<dbReference type="Pfam" id="PF03169">
    <property type="entry name" value="OPT"/>
    <property type="match status" value="1"/>
</dbReference>
<dbReference type="STRING" id="1160509.A0A3N4I459"/>
<feature type="transmembrane region" description="Helical" evidence="8">
    <location>
        <begin position="63"/>
        <end position="84"/>
    </location>
</feature>
<dbReference type="GO" id="GO:0035673">
    <property type="term" value="F:oligopeptide transmembrane transporter activity"/>
    <property type="evidence" value="ECO:0007669"/>
    <property type="project" value="InterPro"/>
</dbReference>
<keyword evidence="6 8" id="KW-0472">Membrane</keyword>
<dbReference type="PANTHER" id="PTHR31645">
    <property type="entry name" value="OLIGOPEPTIDE TRANSPORTER YGL114W-RELATED"/>
    <property type="match status" value="1"/>
</dbReference>
<evidence type="ECO:0000256" key="7">
    <source>
        <dbReference type="SAM" id="MobiDB-lite"/>
    </source>
</evidence>
<dbReference type="InterPro" id="IPR004813">
    <property type="entry name" value="OPT"/>
</dbReference>
<feature type="transmembrane region" description="Helical" evidence="8">
    <location>
        <begin position="291"/>
        <end position="317"/>
    </location>
</feature>
<dbReference type="OrthoDB" id="627262at2759"/>
<accession>A0A3N4I459</accession>
<evidence type="ECO:0000256" key="1">
    <source>
        <dbReference type="ARBA" id="ARBA00004141"/>
    </source>
</evidence>
<sequence>MNHKSNQRQFTLRAVLVGLFVGSIVCFSNVSMMSMPSSLIGFAIFKAISSHLTYTFTPVENVLVQTVAVAVGSMPLTASLVGVIPAVEHLLKKHEGGPIELSLIHIIIWSLGVAFFGVFFAVPLRKQVIVKEKLKFPSGTATALLISVLHGDREGVNIAAEAPVHDTVDAAGRPLPPRDEPLPSEEKHFWRQSMRSLLYAFLFSGAFTLLSYFVPMIRDLPVFGAPAAQYWLWTVNPSPAYVGQGIIMGFETTMHMLVGAIIGWGILSPLAKERGWAPGDVSDWKNGARGWIVWVSLAIMLADSVFSLGSLVFDNIWDAYVAHRKKKEVEAHRDPIHDFSEPLLPTRPSLGVGRSSRDPRDPSGRTASMAVLYSPKIGARDDGEAHSSSIHHDHHLRHRHPHKSEGDDYDGAEVSEEIDAPPEHLISGRVVYIGLFLSALLCIGAIAIVFPQTPLSASTAAFFLALVMSVMGVRALGQTDLNPVSGISKLTQLIFAMIIPSSNKHAVLINLVAGATSEAGAMQAGDLMQDLKTGYILGASPKAQFYGQLIGAAFGSVISAIIYKIYSNVYEIPSKLFQVPAAYVWIDCSRLMYGQGLPSHAYQYAMVFGAVFAVTTLVKTRLLKGSSYAAIIPGGVAVAIGMYNVPSFTLGRLIGGLFQGYSRRLAKGKDRELALIILASGLILGEGVVSMVNLFLAFWGVPHLE</sequence>
<feature type="transmembrane region" description="Helical" evidence="8">
    <location>
        <begin position="104"/>
        <end position="124"/>
    </location>
</feature>
<dbReference type="Proteomes" id="UP000275078">
    <property type="component" value="Unassembled WGS sequence"/>
</dbReference>
<keyword evidence="5 8" id="KW-1133">Transmembrane helix</keyword>
<comment type="subcellular location">
    <subcellularLocation>
        <location evidence="1">Membrane</location>
        <topology evidence="1">Multi-pass membrane protein</topology>
    </subcellularLocation>
</comment>
<feature type="transmembrane region" description="Helical" evidence="8">
    <location>
        <begin position="38"/>
        <end position="56"/>
    </location>
</feature>
<evidence type="ECO:0000256" key="6">
    <source>
        <dbReference type="ARBA" id="ARBA00023136"/>
    </source>
</evidence>
<name>A0A3N4I459_ASCIM</name>
<evidence type="ECO:0000256" key="2">
    <source>
        <dbReference type="ARBA" id="ARBA00008807"/>
    </source>
</evidence>
<keyword evidence="10" id="KW-1185">Reference proteome</keyword>
<dbReference type="EMBL" id="ML119699">
    <property type="protein sequence ID" value="RPA79468.1"/>
    <property type="molecule type" value="Genomic_DNA"/>
</dbReference>
<feature type="transmembrane region" description="Helical" evidence="8">
    <location>
        <begin position="12"/>
        <end position="32"/>
    </location>
</feature>